<dbReference type="InParanoid" id="G0NM84"/>
<gene>
    <name evidence="1" type="ORF">CAEBREN_18752</name>
</gene>
<protein>
    <submittedName>
        <fullName evidence="1">Uncharacterized protein</fullName>
    </submittedName>
</protein>
<proteinExistence type="predicted"/>
<name>G0NM84_CAEBE</name>
<keyword evidence="2" id="KW-1185">Reference proteome</keyword>
<evidence type="ECO:0000313" key="2">
    <source>
        <dbReference type="Proteomes" id="UP000008068"/>
    </source>
</evidence>
<dbReference type="HOGENOM" id="CLU_2063547_0_0_1"/>
<evidence type="ECO:0000313" key="1">
    <source>
        <dbReference type="EMBL" id="EGT34056.1"/>
    </source>
</evidence>
<reference evidence="2" key="1">
    <citation type="submission" date="2011-07" db="EMBL/GenBank/DDBJ databases">
        <authorList>
            <consortium name="Caenorhabditis brenneri Sequencing and Analysis Consortium"/>
            <person name="Wilson R.K."/>
        </authorList>
    </citation>
    <scope>NUCLEOTIDE SEQUENCE [LARGE SCALE GENOMIC DNA]</scope>
    <source>
        <strain evidence="2">PB2801</strain>
    </source>
</reference>
<sequence length="119" mass="13861">MFRRYRTPVHVQLVIVKEAVLEGWEAALSLGSWSNAVWSQINRIEWLRVKNIRIRSTHFDVRGSTVLGRSFDIVCCWDTNSGVTLDHAWPEPCLDRWQGLYDRATITDCDVIPVKTFFH</sequence>
<dbReference type="AlphaFoldDB" id="G0NM84"/>
<accession>G0NM84</accession>
<dbReference type="EMBL" id="GL379909">
    <property type="protein sequence ID" value="EGT34056.1"/>
    <property type="molecule type" value="Genomic_DNA"/>
</dbReference>
<dbReference type="Proteomes" id="UP000008068">
    <property type="component" value="Unassembled WGS sequence"/>
</dbReference>
<organism evidence="2">
    <name type="scientific">Caenorhabditis brenneri</name>
    <name type="common">Nematode worm</name>
    <dbReference type="NCBI Taxonomy" id="135651"/>
    <lineage>
        <taxon>Eukaryota</taxon>
        <taxon>Metazoa</taxon>
        <taxon>Ecdysozoa</taxon>
        <taxon>Nematoda</taxon>
        <taxon>Chromadorea</taxon>
        <taxon>Rhabditida</taxon>
        <taxon>Rhabditina</taxon>
        <taxon>Rhabditomorpha</taxon>
        <taxon>Rhabditoidea</taxon>
        <taxon>Rhabditidae</taxon>
        <taxon>Peloderinae</taxon>
        <taxon>Caenorhabditis</taxon>
    </lineage>
</organism>